<accession>A0AAN0JQA7</accession>
<dbReference type="GeneID" id="100641097"/>
<dbReference type="InterPro" id="IPR016729">
    <property type="entry name" value="FADD"/>
</dbReference>
<feature type="region of interest" description="Disordered" evidence="1">
    <location>
        <begin position="643"/>
        <end position="699"/>
    </location>
</feature>
<evidence type="ECO:0000259" key="3">
    <source>
        <dbReference type="PROSITE" id="PS50017"/>
    </source>
</evidence>
<feature type="compositionally biased region" description="Polar residues" evidence="1">
    <location>
        <begin position="146"/>
        <end position="188"/>
    </location>
</feature>
<dbReference type="Proteomes" id="UP000007879">
    <property type="component" value="Unassembled WGS sequence"/>
</dbReference>
<dbReference type="PANTHER" id="PTHR15077:SF9">
    <property type="entry name" value="C-TERMINAL OF ROC (COR) DOMAIN-CONTAINING PROTEIN"/>
    <property type="match status" value="1"/>
</dbReference>
<organism evidence="4 5">
    <name type="scientific">Amphimedon queenslandica</name>
    <name type="common">Sponge</name>
    <dbReference type="NCBI Taxonomy" id="400682"/>
    <lineage>
        <taxon>Eukaryota</taxon>
        <taxon>Metazoa</taxon>
        <taxon>Porifera</taxon>
        <taxon>Demospongiae</taxon>
        <taxon>Heteroscleromorpha</taxon>
        <taxon>Haplosclerida</taxon>
        <taxon>Niphatidae</taxon>
        <taxon>Amphimedon</taxon>
    </lineage>
</organism>
<dbReference type="KEGG" id="aqu:100641097"/>
<reference evidence="5" key="1">
    <citation type="journal article" date="2010" name="Nature">
        <title>The Amphimedon queenslandica genome and the evolution of animal complexity.</title>
        <authorList>
            <person name="Srivastava M."/>
            <person name="Simakov O."/>
            <person name="Chapman J."/>
            <person name="Fahey B."/>
            <person name="Gauthier M.E."/>
            <person name="Mitros T."/>
            <person name="Richards G.S."/>
            <person name="Conaco C."/>
            <person name="Dacre M."/>
            <person name="Hellsten U."/>
            <person name="Larroux C."/>
            <person name="Putnam N.H."/>
            <person name="Stanke M."/>
            <person name="Adamska M."/>
            <person name="Darling A."/>
            <person name="Degnan S.M."/>
            <person name="Oakley T.H."/>
            <person name="Plachetzki D.C."/>
            <person name="Zhai Y."/>
            <person name="Adamski M."/>
            <person name="Calcino A."/>
            <person name="Cummins S.F."/>
            <person name="Goodstein D.M."/>
            <person name="Harris C."/>
            <person name="Jackson D.J."/>
            <person name="Leys S.P."/>
            <person name="Shu S."/>
            <person name="Woodcroft B.J."/>
            <person name="Vervoort M."/>
            <person name="Kosik K.S."/>
            <person name="Manning G."/>
            <person name="Degnan B.M."/>
            <person name="Rokhsar D.S."/>
        </authorList>
    </citation>
    <scope>NUCLEOTIDE SEQUENCE [LARGE SCALE GENOMIC DNA]</scope>
</reference>
<feature type="domain" description="Death" evidence="3">
    <location>
        <begin position="469"/>
        <end position="543"/>
    </location>
</feature>
<feature type="compositionally biased region" description="Acidic residues" evidence="1">
    <location>
        <begin position="664"/>
        <end position="677"/>
    </location>
</feature>
<dbReference type="InterPro" id="IPR000488">
    <property type="entry name" value="Death_dom"/>
</dbReference>
<dbReference type="Pfam" id="PF00531">
    <property type="entry name" value="Death"/>
    <property type="match status" value="2"/>
</dbReference>
<feature type="signal peptide" evidence="2">
    <location>
        <begin position="1"/>
        <end position="32"/>
    </location>
</feature>
<feature type="region of interest" description="Disordered" evidence="1">
    <location>
        <begin position="1037"/>
        <end position="1093"/>
    </location>
</feature>
<evidence type="ECO:0000313" key="5">
    <source>
        <dbReference type="Proteomes" id="UP000007879"/>
    </source>
</evidence>
<dbReference type="PANTHER" id="PTHR15077">
    <property type="entry name" value="FAS-ASSOCIATING DEATH DOMAIN-CONTAINING PROTEIN FADD"/>
    <property type="match status" value="1"/>
</dbReference>
<dbReference type="CDD" id="cd01670">
    <property type="entry name" value="Death"/>
    <property type="match status" value="2"/>
</dbReference>
<dbReference type="SUPFAM" id="SSF52540">
    <property type="entry name" value="P-loop containing nucleoside triphosphate hydrolases"/>
    <property type="match status" value="1"/>
</dbReference>
<name>A0AAN0JQA7_AMPQE</name>
<keyword evidence="5" id="KW-1185">Reference proteome</keyword>
<dbReference type="Gene3D" id="1.10.533.10">
    <property type="entry name" value="Death Domain, Fas"/>
    <property type="match status" value="2"/>
</dbReference>
<evidence type="ECO:0000256" key="1">
    <source>
        <dbReference type="SAM" id="MobiDB-lite"/>
    </source>
</evidence>
<evidence type="ECO:0000313" key="4">
    <source>
        <dbReference type="EnsemblMetazoa" id="XP_019859004.1"/>
    </source>
</evidence>
<feature type="chain" id="PRO_5042814015" description="Death domain-containing protein" evidence="2">
    <location>
        <begin position="33"/>
        <end position="1469"/>
    </location>
</feature>
<dbReference type="InterPro" id="IPR027417">
    <property type="entry name" value="P-loop_NTPase"/>
</dbReference>
<feature type="domain" description="Death" evidence="3">
    <location>
        <begin position="1349"/>
        <end position="1423"/>
    </location>
</feature>
<reference evidence="4" key="2">
    <citation type="submission" date="2024-06" db="UniProtKB">
        <authorList>
            <consortium name="EnsemblMetazoa"/>
        </authorList>
    </citation>
    <scope>IDENTIFICATION</scope>
</reference>
<feature type="compositionally biased region" description="Polar residues" evidence="1">
    <location>
        <begin position="1051"/>
        <end position="1084"/>
    </location>
</feature>
<evidence type="ECO:0000256" key="2">
    <source>
        <dbReference type="SAM" id="SignalP"/>
    </source>
</evidence>
<dbReference type="Gene3D" id="3.40.50.300">
    <property type="entry name" value="P-loop containing nucleotide triphosphate hydrolases"/>
    <property type="match status" value="1"/>
</dbReference>
<dbReference type="PROSITE" id="PS50017">
    <property type="entry name" value="DEATH_DOMAIN"/>
    <property type="match status" value="2"/>
</dbReference>
<dbReference type="GO" id="GO:0007165">
    <property type="term" value="P:signal transduction"/>
    <property type="evidence" value="ECO:0007669"/>
    <property type="project" value="InterPro"/>
</dbReference>
<proteinExistence type="predicted"/>
<keyword evidence="2" id="KW-0732">Signal</keyword>
<dbReference type="RefSeq" id="XP_019859004.1">
    <property type="nucleotide sequence ID" value="XM_020003445.1"/>
</dbReference>
<dbReference type="EnsemblMetazoa" id="XM_020003445.1">
    <property type="protein sequence ID" value="XP_019859004.1"/>
    <property type="gene ID" value="LOC100641097"/>
</dbReference>
<feature type="region of interest" description="Disordered" evidence="1">
    <location>
        <begin position="138"/>
        <end position="197"/>
    </location>
</feature>
<sequence length="1469" mass="163389">MEVNTMPKLLVYTLIIKALFSLLLLMSGDVELNPGPGIPKEILQKYSAKLTKAISANVGDVAKALFAKDLITQGTGEYVVTAANPDKADRVMTDVMGQLEAFFDERQYLTDVCNILIQQGAAMKQIGNFMLTELGEDTATVHPPQSGASFASETGTPNTPTSNDESTSPTKQSTPQRSVSDTGSTGSHQEAKSPSKELNNAVVTKIFYTSADHYRLIGTGLGVKVSDLKDTAMNNLITVIERWFEANENVSWDALKELCDDYPDELGKAKAKLDKLLSKTGENASNFDDLIEPGRDTKYEGYLFYEEKADLNEYVATFTVTKDEDTLDDYAERKHPGAVICLPITFRFVQQDSSLTSRGDYIELQFDTPQDEPTTGWIIKPHTVPCRIYRSDVDKVGTPGYPDPPSCSISVHATPDAVLRLHYTIPVEGMVKRYTLDIRRTLRRGPLLDINDLQYLLDTLNETRFSQTEWNRLGDALGLYGSTLKAIEAEYPGDEQGCLQCLVKWLERADCVDDKGGPTMFSLSDALEDIGEKAAAKYIRKIIINKESPELHHYREALKTIVKCHLTKAVVQGEARVGKTCFKSLLLDEKYVKASTGIAEPRVGIYCYRRDTGKRYKLLDVTELEEIVKNALKKDAVEKLTNSPVENQVSEGINEKKPTRGNETADETDDGFVDEYEATDRPGNGDGVPRDGKESSLSKEVEKVLDEVRQCSGKENRLEGAQWLYLVDTGGQIAFQKLLPIFMPFAQVLILVVNISKELSSSSTAVMHIEGEDHSDGSPSRLTVEEVLKQIISSIASGMQHFRDSYKDHEVLRDLVPEKLQILTIGTHGDECSDVAKSTHTLEEKLAEIIKGNHDCESIEANHVVRLLEIDGRIASAAVEERENEENFKNMKISLDEVDKILTKGDEGINIPFYYYFFDIVLRVAAKEGCGVLQLSTCESFGKDLKLEEKEVMESLNFLHHINSIIYYHDSKACKDLVFVNIGSLIGILKQLVRHVHIVHSKARKYAGDDDVIKGILSAAKFKEICKEQLDPITEKLKGTGPRVAMPLPTGTPNTPTSNDESTSPTKQSIPQRSVSDTGSTGSHQEAKSPSKELNNAVVTKIFYTSADHYRLIGTGLGVKVSDLKDTAMNNLITVIERWFEVNENVSWDALKELCDDYPDELGKAKAKLDKLLSKMGENASNFDDLIEPGRDTKYEGYLFYEEKADLNEYVATFTVTKDEDTLDDYAERKHPGAVICLPITFRFVQQDSSLTSRGDYIELQFDTPQDEPTTGWIIKPHTVPCRIYRSDVDKVGTPGYPDPPSCSISVHATPDAVLRLHYTIPVEGPLLDINDLQYLLDTLNETHFSQTEWNPLGDALGLYGSTLKAIEAEYPGDEQGCLQCLVKWLERADCVDDKGGPTMFSLSDALEDIGEKAAANYIRKIIINKESPELCHYREALKTIVTCHLTKAVVQGEARVGKTCFKSLLLDE</sequence>
<protein>
    <recommendedName>
        <fullName evidence="3">Death domain-containing protein</fullName>
    </recommendedName>
</protein>
<dbReference type="SUPFAM" id="SSF47986">
    <property type="entry name" value="DEATH domain"/>
    <property type="match status" value="2"/>
</dbReference>
<dbReference type="InterPro" id="IPR011029">
    <property type="entry name" value="DEATH-like_dom_sf"/>
</dbReference>
<feature type="compositionally biased region" description="Basic and acidic residues" evidence="1">
    <location>
        <begin position="688"/>
        <end position="699"/>
    </location>
</feature>